<accession>A0A7J6AFR3</accession>
<organism evidence="1 2">
    <name type="scientific">Ameiurus melas</name>
    <name type="common">Black bullhead</name>
    <name type="synonym">Silurus melas</name>
    <dbReference type="NCBI Taxonomy" id="219545"/>
    <lineage>
        <taxon>Eukaryota</taxon>
        <taxon>Metazoa</taxon>
        <taxon>Chordata</taxon>
        <taxon>Craniata</taxon>
        <taxon>Vertebrata</taxon>
        <taxon>Euteleostomi</taxon>
        <taxon>Actinopterygii</taxon>
        <taxon>Neopterygii</taxon>
        <taxon>Teleostei</taxon>
        <taxon>Ostariophysi</taxon>
        <taxon>Siluriformes</taxon>
        <taxon>Ictaluridae</taxon>
        <taxon>Ameiurus</taxon>
    </lineage>
</organism>
<dbReference type="Proteomes" id="UP000593565">
    <property type="component" value="Unassembled WGS sequence"/>
</dbReference>
<name>A0A7J6AFR3_AMEME</name>
<evidence type="ECO:0000313" key="2">
    <source>
        <dbReference type="Proteomes" id="UP000593565"/>
    </source>
</evidence>
<comment type="caution">
    <text evidence="1">The sequence shown here is derived from an EMBL/GenBank/DDBJ whole genome shotgun (WGS) entry which is preliminary data.</text>
</comment>
<gene>
    <name evidence="1" type="ORF">AMELA_G00176310</name>
</gene>
<reference evidence="1 2" key="1">
    <citation type="submission" date="2020-02" db="EMBL/GenBank/DDBJ databases">
        <title>A chromosome-scale genome assembly of the black bullhead catfish (Ameiurus melas).</title>
        <authorList>
            <person name="Wen M."/>
            <person name="Zham M."/>
            <person name="Cabau C."/>
            <person name="Klopp C."/>
            <person name="Donnadieu C."/>
            <person name="Roques C."/>
            <person name="Bouchez O."/>
            <person name="Lampietro C."/>
            <person name="Jouanno E."/>
            <person name="Herpin A."/>
            <person name="Louis A."/>
            <person name="Berthelot C."/>
            <person name="Parey E."/>
            <person name="Roest-Crollius H."/>
            <person name="Braasch I."/>
            <person name="Postlethwait J."/>
            <person name="Robinson-Rechavi M."/>
            <person name="Echchiki A."/>
            <person name="Begum T."/>
            <person name="Montfort J."/>
            <person name="Schartl M."/>
            <person name="Bobe J."/>
            <person name="Guiguen Y."/>
        </authorList>
    </citation>
    <scope>NUCLEOTIDE SEQUENCE [LARGE SCALE GENOMIC DNA]</scope>
    <source>
        <strain evidence="1">M_S1</strain>
        <tissue evidence="1">Blood</tissue>
    </source>
</reference>
<protein>
    <submittedName>
        <fullName evidence="1">Uncharacterized protein</fullName>
    </submittedName>
</protein>
<dbReference type="EMBL" id="JAAGNN010000014">
    <property type="protein sequence ID" value="KAF4080869.1"/>
    <property type="molecule type" value="Genomic_DNA"/>
</dbReference>
<dbReference type="AlphaFoldDB" id="A0A7J6AFR3"/>
<evidence type="ECO:0000313" key="1">
    <source>
        <dbReference type="EMBL" id="KAF4080869.1"/>
    </source>
</evidence>
<proteinExistence type="predicted"/>
<keyword evidence="2" id="KW-1185">Reference proteome</keyword>
<sequence length="326" mass="37871">MTETDPTALSRELEKRAISQLDKDTFPKNARFLFFEAVDLTTKLDHHDQLKNLLDEMLHSILFLGNIHAAKYNPEDIFEKTHDPIMRRFPEPFQYYQTHVPLRTPFSYFLELVVKFYGQNNEETVKDKLSRTLKKYKESAAKNTPLISTVMCICASGESRHYGVSLSCGSDKAKNIMTAVSCEHVWHPKVSSAVMSVFPDDAGEPRSIKLPDTVRCRAYAIADTRQLKPPCKRCNQLYSLPDPTDHLNTPGNCAETEAISNFIKTEKHACYGNFKKRLFKRRQEKRAEIGQRMSDYFDKEMNELMDKRLAKNRNKYRISRFYHPKK</sequence>